<dbReference type="STRING" id="1631356.VV01_19555"/>
<dbReference type="PATRIC" id="fig|1631356.3.peg.3921"/>
<accession>A0A0L6CPN9</accession>
<keyword evidence="3" id="KW-1185">Reference proteome</keyword>
<evidence type="ECO:0000313" key="3">
    <source>
        <dbReference type="Proteomes" id="UP000037397"/>
    </source>
</evidence>
<name>A0A0L6CPN9_9MICO</name>
<proteinExistence type="predicted"/>
<dbReference type="SUPFAM" id="SSF55729">
    <property type="entry name" value="Acyl-CoA N-acyltransferases (Nat)"/>
    <property type="match status" value="1"/>
</dbReference>
<protein>
    <submittedName>
        <fullName evidence="2">Acetyltransferase</fullName>
    </submittedName>
</protein>
<dbReference type="InterPro" id="IPR000182">
    <property type="entry name" value="GNAT_dom"/>
</dbReference>
<evidence type="ECO:0000259" key="1">
    <source>
        <dbReference type="PROSITE" id="PS51186"/>
    </source>
</evidence>
<dbReference type="RefSeq" id="WP_050672041.1">
    <property type="nucleotide sequence ID" value="NZ_LAIR01000002.1"/>
</dbReference>
<dbReference type="EMBL" id="LAIR01000002">
    <property type="protein sequence ID" value="KNX39615.1"/>
    <property type="molecule type" value="Genomic_DNA"/>
</dbReference>
<dbReference type="AlphaFoldDB" id="A0A0L6CPN9"/>
<dbReference type="Proteomes" id="UP000037397">
    <property type="component" value="Unassembled WGS sequence"/>
</dbReference>
<evidence type="ECO:0000313" key="2">
    <source>
        <dbReference type="EMBL" id="KNX39615.1"/>
    </source>
</evidence>
<dbReference type="InterPro" id="IPR016181">
    <property type="entry name" value="Acyl_CoA_acyltransferase"/>
</dbReference>
<feature type="domain" description="N-acetyltransferase" evidence="1">
    <location>
        <begin position="155"/>
        <end position="294"/>
    </location>
</feature>
<organism evidence="2 3">
    <name type="scientific">Luteipulveratus halotolerans</name>
    <dbReference type="NCBI Taxonomy" id="1631356"/>
    <lineage>
        <taxon>Bacteria</taxon>
        <taxon>Bacillati</taxon>
        <taxon>Actinomycetota</taxon>
        <taxon>Actinomycetes</taxon>
        <taxon>Micrococcales</taxon>
        <taxon>Dermacoccaceae</taxon>
        <taxon>Luteipulveratus</taxon>
    </lineage>
</organism>
<sequence>MPITLHTPTPASLADVVDAVATWQVEGAPVQLHSGDLGWAWRFGADKLAGELRVWRRDGEVLAAGMVDHDDGVMRLAISPAVDADEEFAAQVVDDLTDPARGVLPEGRASVEARAGTALRARLDSEGWTADEPWTPLHRSLATPVEDCGLRIASLDADHADEQVVQDRVAVNLASFPTSTFTVERWRTMAATPAYRSARCLVAYDDADHAVAMTTVWSAGRGRPGLIEPLGAHRDFRGHGHGRAITIAAAAALREMGASSATVCTPAANVGGVAAYVSAGFTRQPDSTDFRRPA</sequence>
<keyword evidence="2" id="KW-0808">Transferase</keyword>
<reference evidence="3" key="1">
    <citation type="submission" date="2015-03" db="EMBL/GenBank/DDBJ databases">
        <title>Luteipulveratus halotolerans sp. nov., a novel actinobacterium (Dermacoccaceae) from Sarawak, Malaysia.</title>
        <authorList>
            <person name="Juboi H."/>
            <person name="Basik A."/>
            <person name="Shamsul S.S."/>
            <person name="Arnold P."/>
            <person name="Schmitt E.K."/>
            <person name="Sanglier J.-J."/>
            <person name="Yeo T."/>
        </authorList>
    </citation>
    <scope>NUCLEOTIDE SEQUENCE [LARGE SCALE GENOMIC DNA]</scope>
    <source>
        <strain evidence="3">C296001</strain>
    </source>
</reference>
<dbReference type="GO" id="GO:0016747">
    <property type="term" value="F:acyltransferase activity, transferring groups other than amino-acyl groups"/>
    <property type="evidence" value="ECO:0007669"/>
    <property type="project" value="InterPro"/>
</dbReference>
<dbReference type="Gene3D" id="3.40.630.30">
    <property type="match status" value="1"/>
</dbReference>
<comment type="caution">
    <text evidence="2">The sequence shown here is derived from an EMBL/GenBank/DDBJ whole genome shotgun (WGS) entry which is preliminary data.</text>
</comment>
<gene>
    <name evidence="2" type="ORF">VV01_19555</name>
</gene>
<dbReference type="OrthoDB" id="4792644at2"/>
<dbReference type="Pfam" id="PF00583">
    <property type="entry name" value="Acetyltransf_1"/>
    <property type="match status" value="1"/>
</dbReference>
<dbReference type="PROSITE" id="PS51186">
    <property type="entry name" value="GNAT"/>
    <property type="match status" value="1"/>
</dbReference>